<keyword evidence="4" id="KW-1185">Reference proteome</keyword>
<keyword evidence="2" id="KW-0378">Hydrolase</keyword>
<dbReference type="SUPFAM" id="SSF55909">
    <property type="entry name" value="Pentein"/>
    <property type="match status" value="1"/>
</dbReference>
<dbReference type="GO" id="GO:0016597">
    <property type="term" value="F:amino acid binding"/>
    <property type="evidence" value="ECO:0007669"/>
    <property type="project" value="TreeGrafter"/>
</dbReference>
<dbReference type="GO" id="GO:0045429">
    <property type="term" value="P:positive regulation of nitric oxide biosynthetic process"/>
    <property type="evidence" value="ECO:0007669"/>
    <property type="project" value="TreeGrafter"/>
</dbReference>
<evidence type="ECO:0000313" key="4">
    <source>
        <dbReference type="Proteomes" id="UP000316905"/>
    </source>
</evidence>
<dbReference type="EMBL" id="VLKY01000011">
    <property type="protein sequence ID" value="TWI52456.1"/>
    <property type="molecule type" value="Genomic_DNA"/>
</dbReference>
<dbReference type="PANTHER" id="PTHR12737">
    <property type="entry name" value="DIMETHYLARGININE DIMETHYLAMINOHYDROLASE"/>
    <property type="match status" value="1"/>
</dbReference>
<dbReference type="RefSeq" id="WP_244309195.1">
    <property type="nucleotide sequence ID" value="NZ_VLKY01000011.1"/>
</dbReference>
<dbReference type="AlphaFoldDB" id="A0A562Q8U8"/>
<protein>
    <submittedName>
        <fullName evidence="3">Dimethylargininase</fullName>
    </submittedName>
</protein>
<dbReference type="Proteomes" id="UP000316905">
    <property type="component" value="Unassembled WGS sequence"/>
</dbReference>
<dbReference type="GO" id="GO:0016403">
    <property type="term" value="F:dimethylargininase activity"/>
    <property type="evidence" value="ECO:0007669"/>
    <property type="project" value="TreeGrafter"/>
</dbReference>
<reference evidence="3 4" key="1">
    <citation type="journal article" date="2015" name="Stand. Genomic Sci.">
        <title>Genomic Encyclopedia of Bacterial and Archaeal Type Strains, Phase III: the genomes of soil and plant-associated and newly described type strains.</title>
        <authorList>
            <person name="Whitman W.B."/>
            <person name="Woyke T."/>
            <person name="Klenk H.P."/>
            <person name="Zhou Y."/>
            <person name="Lilburn T.G."/>
            <person name="Beck B.J."/>
            <person name="De Vos P."/>
            <person name="Vandamme P."/>
            <person name="Eisen J.A."/>
            <person name="Garrity G."/>
            <person name="Hugenholtz P."/>
            <person name="Kyrpides N.C."/>
        </authorList>
    </citation>
    <scope>NUCLEOTIDE SEQUENCE [LARGE SCALE GENOMIC DNA]</scope>
    <source>
        <strain evidence="3 4">CGMCC 1.6858</strain>
    </source>
</reference>
<comment type="similarity">
    <text evidence="1">Belongs to the DDAH family.</text>
</comment>
<comment type="caution">
    <text evidence="3">The sequence shown here is derived from an EMBL/GenBank/DDBJ whole genome shotgun (WGS) entry which is preliminary data.</text>
</comment>
<accession>A0A562Q8U8</accession>
<sequence>MTTTSVSLALVRPPVSRLAEGVVDNIERQPVDVALAERQWNKYVAALREAGWPVQVVEASERHPDSVFIEDTVVLYRGLAVITNLGHPSRQGES</sequence>
<dbReference type="Pfam" id="PF19420">
    <property type="entry name" value="DDAH_eukar"/>
    <property type="match status" value="1"/>
</dbReference>
<gene>
    <name evidence="3" type="ORF">IQ22_03225</name>
</gene>
<organism evidence="3 4">
    <name type="scientific">Pseudomonas duriflava</name>
    <dbReference type="NCBI Taxonomy" id="459528"/>
    <lineage>
        <taxon>Bacteria</taxon>
        <taxon>Pseudomonadati</taxon>
        <taxon>Pseudomonadota</taxon>
        <taxon>Gammaproteobacteria</taxon>
        <taxon>Pseudomonadales</taxon>
        <taxon>Pseudomonadaceae</taxon>
        <taxon>Pseudomonas</taxon>
    </lineage>
</organism>
<dbReference type="InterPro" id="IPR033199">
    <property type="entry name" value="DDAH-like"/>
</dbReference>
<proteinExistence type="inferred from homology"/>
<dbReference type="GO" id="GO:0000052">
    <property type="term" value="P:citrulline metabolic process"/>
    <property type="evidence" value="ECO:0007669"/>
    <property type="project" value="TreeGrafter"/>
</dbReference>
<dbReference type="Gene3D" id="3.75.10.10">
    <property type="entry name" value="L-arginine/glycine Amidinotransferase, Chain A"/>
    <property type="match status" value="1"/>
</dbReference>
<evidence type="ECO:0000256" key="2">
    <source>
        <dbReference type="ARBA" id="ARBA00022801"/>
    </source>
</evidence>
<dbReference type="GO" id="GO:0006525">
    <property type="term" value="P:arginine metabolic process"/>
    <property type="evidence" value="ECO:0007669"/>
    <property type="project" value="TreeGrafter"/>
</dbReference>
<evidence type="ECO:0000313" key="3">
    <source>
        <dbReference type="EMBL" id="TWI52456.1"/>
    </source>
</evidence>
<name>A0A562Q8U8_9PSED</name>
<dbReference type="PANTHER" id="PTHR12737:SF9">
    <property type="entry name" value="DIMETHYLARGININASE"/>
    <property type="match status" value="1"/>
</dbReference>
<evidence type="ECO:0000256" key="1">
    <source>
        <dbReference type="ARBA" id="ARBA00008532"/>
    </source>
</evidence>